<protein>
    <recommendedName>
        <fullName evidence="4">Tat pathway signal sequence domain protein</fullName>
    </recommendedName>
</protein>
<evidence type="ECO:0008006" key="4">
    <source>
        <dbReference type="Google" id="ProtNLM"/>
    </source>
</evidence>
<keyword evidence="1" id="KW-0732">Signal</keyword>
<dbReference type="Proteomes" id="UP000273611">
    <property type="component" value="Unassembled WGS sequence"/>
</dbReference>
<gene>
    <name evidence="2" type="ORF">EEQ99_16125</name>
</gene>
<comment type="caution">
    <text evidence="2">The sequence shown here is derived from an EMBL/GenBank/DDBJ whole genome shotgun (WGS) entry which is preliminary data.</text>
</comment>
<evidence type="ECO:0000256" key="1">
    <source>
        <dbReference type="SAM" id="SignalP"/>
    </source>
</evidence>
<dbReference type="AlphaFoldDB" id="A0A3S0QBH7"/>
<reference evidence="2 3" key="1">
    <citation type="journal article" date="2015" name="Int. J. Syst. Evol. Microbiol.">
        <title>Rhizobium anhuiense sp. nov., isolated from effective nodules of Vicia faba and Pisum sativum.</title>
        <authorList>
            <person name="Zhang Y.J."/>
            <person name="Zheng W.T."/>
            <person name="Everall I."/>
            <person name="Young J.P."/>
            <person name="Zhang X.X."/>
            <person name="Tian C.F."/>
            <person name="Sui X.H."/>
            <person name="Wang E.T."/>
            <person name="Chen W.X."/>
        </authorList>
    </citation>
    <scope>NUCLEOTIDE SEQUENCE [LARGE SCALE GENOMIC DNA]</scope>
    <source>
        <strain evidence="2 3">CCBAU 23252</strain>
    </source>
</reference>
<proteinExistence type="predicted"/>
<feature type="signal peptide" evidence="1">
    <location>
        <begin position="1"/>
        <end position="28"/>
    </location>
</feature>
<organism evidence="2 3">
    <name type="scientific">Rhizobium anhuiense</name>
    <dbReference type="NCBI Taxonomy" id="1184720"/>
    <lineage>
        <taxon>Bacteria</taxon>
        <taxon>Pseudomonadati</taxon>
        <taxon>Pseudomonadota</taxon>
        <taxon>Alphaproteobacteria</taxon>
        <taxon>Hyphomicrobiales</taxon>
        <taxon>Rhizobiaceae</taxon>
        <taxon>Rhizobium/Agrobacterium group</taxon>
        <taxon>Rhizobium</taxon>
    </lineage>
</organism>
<dbReference type="EMBL" id="RIBW01000006">
    <property type="protein sequence ID" value="RUM00969.1"/>
    <property type="molecule type" value="Genomic_DNA"/>
</dbReference>
<evidence type="ECO:0000313" key="2">
    <source>
        <dbReference type="EMBL" id="RUM00969.1"/>
    </source>
</evidence>
<feature type="chain" id="PRO_5018692143" description="Tat pathway signal sequence domain protein" evidence="1">
    <location>
        <begin position="29"/>
        <end position="169"/>
    </location>
</feature>
<name>A0A3S0QBH7_9HYPH</name>
<sequence>MGLRQRMRFFAPAAAAIFSAAFTLPVSAAPAAPETFPGAPGVITLSGKCAKLVVAKFDATKGCKNELASVTLANGLVTFIFTSDGKALGFQGDGAGIKPASNGNARLPLSLVTTGVGNKMTGEVKVAGFCTFGNPYSGKPIAIECTAESKDSSFTGSFRTGGKLVKKGK</sequence>
<evidence type="ECO:0000313" key="3">
    <source>
        <dbReference type="Proteomes" id="UP000273611"/>
    </source>
</evidence>
<accession>A0A3S0QBH7</accession>